<gene>
    <name evidence="3" type="ORF">FC96_GL002377</name>
</gene>
<name>A0A0R1HLN1_9LACO</name>
<dbReference type="PATRIC" id="fig|1302272.5.peg.2428"/>
<dbReference type="InterPro" id="IPR029058">
    <property type="entry name" value="AB_hydrolase_fold"/>
</dbReference>
<feature type="active site" description="Charge relay system" evidence="1">
    <location>
        <position position="194"/>
    </location>
</feature>
<dbReference type="Pfam" id="PF12146">
    <property type="entry name" value="Hydrolase_4"/>
    <property type="match status" value="1"/>
</dbReference>
<evidence type="ECO:0000313" key="3">
    <source>
        <dbReference type="EMBL" id="KRK47653.1"/>
    </source>
</evidence>
<dbReference type="GO" id="GO:0052689">
    <property type="term" value="F:carboxylic ester hydrolase activity"/>
    <property type="evidence" value="ECO:0007669"/>
    <property type="project" value="InterPro"/>
</dbReference>
<feature type="domain" description="Serine aminopeptidase S33" evidence="2">
    <location>
        <begin position="14"/>
        <end position="227"/>
    </location>
</feature>
<evidence type="ECO:0000256" key="1">
    <source>
        <dbReference type="PIRSR" id="PIRSR017388-1"/>
    </source>
</evidence>
<dbReference type="InterPro" id="IPR022742">
    <property type="entry name" value="Hydrolase_4"/>
</dbReference>
<dbReference type="Proteomes" id="UP000050911">
    <property type="component" value="Unassembled WGS sequence"/>
</dbReference>
<dbReference type="EMBL" id="AZCX01000007">
    <property type="protein sequence ID" value="KRK47653.1"/>
    <property type="molecule type" value="Genomic_DNA"/>
</dbReference>
<dbReference type="PANTHER" id="PTHR11614">
    <property type="entry name" value="PHOSPHOLIPASE-RELATED"/>
    <property type="match status" value="1"/>
</dbReference>
<proteinExistence type="predicted"/>
<dbReference type="OrthoDB" id="9800213at2"/>
<reference evidence="3 4" key="1">
    <citation type="journal article" date="2015" name="Genome Announc.">
        <title>Expanding the biotechnology potential of lactobacilli through comparative genomics of 213 strains and associated genera.</title>
        <authorList>
            <person name="Sun Z."/>
            <person name="Harris H.M."/>
            <person name="McCann A."/>
            <person name="Guo C."/>
            <person name="Argimon S."/>
            <person name="Zhang W."/>
            <person name="Yang X."/>
            <person name="Jeffery I.B."/>
            <person name="Cooney J.C."/>
            <person name="Kagawa T.F."/>
            <person name="Liu W."/>
            <person name="Song Y."/>
            <person name="Salvetti E."/>
            <person name="Wrobel A."/>
            <person name="Rasinkangas P."/>
            <person name="Parkhill J."/>
            <person name="Rea M.C."/>
            <person name="O'Sullivan O."/>
            <person name="Ritari J."/>
            <person name="Douillard F.P."/>
            <person name="Paul Ross R."/>
            <person name="Yang R."/>
            <person name="Briner A.E."/>
            <person name="Felis G.E."/>
            <person name="de Vos W.M."/>
            <person name="Barrangou R."/>
            <person name="Klaenhammer T.R."/>
            <person name="Caufield P.W."/>
            <person name="Cui Y."/>
            <person name="Zhang H."/>
            <person name="O'Toole P.W."/>
        </authorList>
    </citation>
    <scope>NUCLEOTIDE SEQUENCE [LARGE SCALE GENOMIC DNA]</scope>
    <source>
        <strain evidence="3 4">JCM 15530</strain>
    </source>
</reference>
<dbReference type="RefSeq" id="WP_056942805.1">
    <property type="nucleotide sequence ID" value="NZ_AZCX01000007.1"/>
</dbReference>
<dbReference type="STRING" id="1302272.FC96_GL002377"/>
<comment type="caution">
    <text evidence="3">The sequence shown here is derived from an EMBL/GenBank/DDBJ whole genome shotgun (WGS) entry which is preliminary data.</text>
</comment>
<feature type="active site" description="Nucleophile" evidence="1">
    <location>
        <position position="94"/>
    </location>
</feature>
<dbReference type="InterPro" id="IPR051044">
    <property type="entry name" value="MAG_DAG_Lipase"/>
</dbReference>
<dbReference type="SUPFAM" id="SSF53474">
    <property type="entry name" value="alpha/beta-Hydrolases"/>
    <property type="match status" value="1"/>
</dbReference>
<evidence type="ECO:0000313" key="4">
    <source>
        <dbReference type="Proteomes" id="UP000050911"/>
    </source>
</evidence>
<evidence type="ECO:0000259" key="2">
    <source>
        <dbReference type="Pfam" id="PF12146"/>
    </source>
</evidence>
<accession>A0A0R1HLN1</accession>
<dbReference type="InterPro" id="IPR012354">
    <property type="entry name" value="Esterase_lipase"/>
</dbReference>
<keyword evidence="4" id="KW-1185">Reference proteome</keyword>
<dbReference type="AlphaFoldDB" id="A0A0R1HLN1"/>
<dbReference type="PIRSF" id="PIRSF017388">
    <property type="entry name" value="Esterase_lipase"/>
    <property type="match status" value="1"/>
</dbReference>
<protein>
    <submittedName>
        <fullName evidence="3">Esterase lipase</fullName>
    </submittedName>
</protein>
<dbReference type="Gene3D" id="3.40.50.1820">
    <property type="entry name" value="alpha/beta hydrolase"/>
    <property type="match status" value="1"/>
</dbReference>
<organism evidence="3 4">
    <name type="scientific">Secundilactobacillus kimchicus JCM 15530</name>
    <dbReference type="NCBI Taxonomy" id="1302272"/>
    <lineage>
        <taxon>Bacteria</taxon>
        <taxon>Bacillati</taxon>
        <taxon>Bacillota</taxon>
        <taxon>Bacilli</taxon>
        <taxon>Lactobacillales</taxon>
        <taxon>Lactobacillaceae</taxon>
        <taxon>Secundilactobacillus</taxon>
    </lineage>
</organism>
<sequence length="248" mass="27309">MQNQPAPFLFEAGKRAVVLLHTFAGSTTDVRVLGRQFQKAGYTVLAPLFTGHGTPDPTTIFTVGNPNQWWQDTTQAIDQLVKSGHPQVLIFGESLGGLFAIKALEERPEVLAGGTISTPLYPVDTSRVAARFLSDARAWYHKQALTPTDLAAKMTILTRAITPMLDRIAAYTVPIQAHLATIRKPVFIGQSGADELIDPTVGQRLADELAHHTQVVYRHYPGAPHVMTYSSQERDLAQDMIAFSNRFF</sequence>
<feature type="active site" description="Charge relay system" evidence="1">
    <location>
        <position position="225"/>
    </location>
</feature>